<evidence type="ECO:0000313" key="1">
    <source>
        <dbReference type="EMBL" id="MCI2228948.1"/>
    </source>
</evidence>
<dbReference type="Pfam" id="PF16267">
    <property type="entry name" value="DUF4920"/>
    <property type="match status" value="1"/>
</dbReference>
<proteinExistence type="predicted"/>
<organism evidence="1 2">
    <name type="scientific">Polaribacter marinus</name>
    <dbReference type="NCBI Taxonomy" id="2916838"/>
    <lineage>
        <taxon>Bacteria</taxon>
        <taxon>Pseudomonadati</taxon>
        <taxon>Bacteroidota</taxon>
        <taxon>Flavobacteriia</taxon>
        <taxon>Flavobacteriales</taxon>
        <taxon>Flavobacteriaceae</taxon>
    </lineage>
</organism>
<dbReference type="InterPro" id="IPR032577">
    <property type="entry name" value="DUF4920"/>
</dbReference>
<gene>
    <name evidence="1" type="ORF">MC378_07195</name>
</gene>
<dbReference type="RefSeq" id="WP_242178078.1">
    <property type="nucleotide sequence ID" value="NZ_JAKQYM010000004.1"/>
</dbReference>
<comment type="caution">
    <text evidence="1">The sequence shown here is derived from an EMBL/GenBank/DDBJ whole genome shotgun (WGS) entry which is preliminary data.</text>
</comment>
<name>A0A9X1VMV1_9FLAO</name>
<evidence type="ECO:0000313" key="2">
    <source>
        <dbReference type="Proteomes" id="UP001139369"/>
    </source>
</evidence>
<dbReference type="PROSITE" id="PS51257">
    <property type="entry name" value="PROKAR_LIPOPROTEIN"/>
    <property type="match status" value="1"/>
</dbReference>
<dbReference type="AlphaFoldDB" id="A0A9X1VMV1"/>
<sequence length="168" mass="18962">MKLVLKFCVITLLIFASCKKEKATTSTEKTKKEVIAFDSFGDKISADKALTSEEMLAKFSTMKIGDTLNVKFASSIKEVCSKKGCWMKLPLDKETETMVRFKDYGFFMPLDSKDREVIVEGKAFVQETSVKELQHYAEDAGKTKEEIAKITEPKKEFAFVANGVLMKK</sequence>
<accession>A0A9X1VMV1</accession>
<dbReference type="Proteomes" id="UP001139369">
    <property type="component" value="Unassembled WGS sequence"/>
</dbReference>
<reference evidence="1" key="1">
    <citation type="submission" date="2022-02" db="EMBL/GenBank/DDBJ databases">
        <title>Polaribacter sp. MSW13, isolated from seawater.</title>
        <authorList>
            <person name="Kristyanto S."/>
            <person name="Jung J."/>
            <person name="Jeon C.O."/>
        </authorList>
    </citation>
    <scope>NUCLEOTIDE SEQUENCE</scope>
    <source>
        <strain evidence="1">MSW13</strain>
    </source>
</reference>
<dbReference type="EMBL" id="JAKQYM010000004">
    <property type="protein sequence ID" value="MCI2228948.1"/>
    <property type="molecule type" value="Genomic_DNA"/>
</dbReference>
<keyword evidence="2" id="KW-1185">Reference proteome</keyword>
<protein>
    <submittedName>
        <fullName evidence="1">DUF4920 domain-containing protein</fullName>
    </submittedName>
</protein>